<name>F2UCR0_SALR5</name>
<feature type="compositionally biased region" description="Low complexity" evidence="5">
    <location>
        <begin position="125"/>
        <end position="141"/>
    </location>
</feature>
<dbReference type="InterPro" id="IPR008380">
    <property type="entry name" value="HAD-SF_hydro_IG_5-nucl"/>
</dbReference>
<dbReference type="eggNOG" id="KOG2469">
    <property type="taxonomic scope" value="Eukaryota"/>
</dbReference>
<feature type="compositionally biased region" description="Basic residues" evidence="5">
    <location>
        <begin position="217"/>
        <end position="228"/>
    </location>
</feature>
<protein>
    <submittedName>
        <fullName evidence="6">5'-nucleotidase domain containing 1</fullName>
    </submittedName>
</protein>
<dbReference type="FunCoup" id="F2UCR0">
    <property type="interactions" value="287"/>
</dbReference>
<dbReference type="KEGG" id="sre:PTSG_06378"/>
<dbReference type="PANTHER" id="PTHR12103:SF38">
    <property type="entry name" value="5'-NUCLEOTIDASE DOMAIN-CONTAINING PROTEIN 1"/>
    <property type="match status" value="1"/>
</dbReference>
<dbReference type="GO" id="GO:0046872">
    <property type="term" value="F:metal ion binding"/>
    <property type="evidence" value="ECO:0007669"/>
    <property type="project" value="UniProtKB-KW"/>
</dbReference>
<organism evidence="7">
    <name type="scientific">Salpingoeca rosetta (strain ATCC 50818 / BSB-021)</name>
    <dbReference type="NCBI Taxonomy" id="946362"/>
    <lineage>
        <taxon>Eukaryota</taxon>
        <taxon>Choanoflagellata</taxon>
        <taxon>Craspedida</taxon>
        <taxon>Salpingoecidae</taxon>
        <taxon>Salpingoeca</taxon>
    </lineage>
</organism>
<dbReference type="InterPro" id="IPR036412">
    <property type="entry name" value="HAD-like_sf"/>
</dbReference>
<evidence type="ECO:0000313" key="7">
    <source>
        <dbReference type="Proteomes" id="UP000007799"/>
    </source>
</evidence>
<dbReference type="OrthoDB" id="6503940at2759"/>
<dbReference type="GeneID" id="16073842"/>
<feature type="region of interest" description="Disordered" evidence="5">
    <location>
        <begin position="96"/>
        <end position="165"/>
    </location>
</feature>
<keyword evidence="3" id="KW-0378">Hydrolase</keyword>
<dbReference type="AlphaFoldDB" id="F2UCR0"/>
<dbReference type="InParanoid" id="F2UCR0"/>
<evidence type="ECO:0000256" key="5">
    <source>
        <dbReference type="SAM" id="MobiDB-lite"/>
    </source>
</evidence>
<keyword evidence="7" id="KW-1185">Reference proteome</keyword>
<gene>
    <name evidence="6" type="ORF">PTSG_06378</name>
</gene>
<proteinExistence type="inferred from homology"/>
<comment type="similarity">
    <text evidence="1">Belongs to the 5'(3')-deoxyribonucleotidase family.</text>
</comment>
<evidence type="ECO:0000256" key="1">
    <source>
        <dbReference type="ARBA" id="ARBA00009589"/>
    </source>
</evidence>
<dbReference type="Proteomes" id="UP000007799">
    <property type="component" value="Unassembled WGS sequence"/>
</dbReference>
<evidence type="ECO:0000256" key="4">
    <source>
        <dbReference type="ARBA" id="ARBA00022842"/>
    </source>
</evidence>
<feature type="region of interest" description="Disordered" evidence="5">
    <location>
        <begin position="514"/>
        <end position="535"/>
    </location>
</feature>
<evidence type="ECO:0000313" key="6">
    <source>
        <dbReference type="EMBL" id="EGD74367.1"/>
    </source>
</evidence>
<dbReference type="PANTHER" id="PTHR12103">
    <property type="entry name" value="5'-NUCLEOTIDASE DOMAIN-CONTAINING"/>
    <property type="match status" value="1"/>
</dbReference>
<dbReference type="Gene3D" id="3.40.50.1000">
    <property type="entry name" value="HAD superfamily/HAD-like"/>
    <property type="match status" value="1"/>
</dbReference>
<accession>F2UCR0</accession>
<dbReference type="GO" id="GO:0008253">
    <property type="term" value="F:5'-nucleotidase activity"/>
    <property type="evidence" value="ECO:0007669"/>
    <property type="project" value="TreeGrafter"/>
</dbReference>
<keyword evidence="2" id="KW-0479">Metal-binding</keyword>
<feature type="region of interest" description="Disordered" evidence="5">
    <location>
        <begin position="563"/>
        <end position="597"/>
    </location>
</feature>
<feature type="compositionally biased region" description="Low complexity" evidence="5">
    <location>
        <begin position="242"/>
        <end position="251"/>
    </location>
</feature>
<sequence>MAEVVDLGACDWLGFDLDHTLVRYNVPALTDLIHESVAAFLVQYRNYDAAAFTSKADPAFFVKGLLFDAEKGNFLRLRADGHIIAASHGTHRLSAQQAQAMYSEAGSKLPVPPSSPALPGSPTTPRSRSGSGARSRSGSGARRLRRGPSQHVQPQSRGHRRAEEEAELRTHALADICKMLLEEGVKHSRFFYFSTFFDMPSAAALAQAIDAVDEKRRQHHAHNPLKRSKNGDDVSAKHKEGTAPATTATTHGDGGDGGTTATTAPTSAATTTATTATAATSAATMSDAPAHWFAGSYTHVLQDLKDALTHNFTPSQFAVNGGFFFPQLKQHTERYVHVATSTLVQWLADMRANAVRLFLLTNSHVDLATFLMDYSFGKEWRAKFDLVIFAGAKPGFFEKSDIRTRAAFFTPVGCSNVTGPEAEELQLGGAYVHGNYTQLQAFLDQHRNTHAHAHAHTEADTMAGTTTDTAAARDTHARVMYFGDHITGDIMAAERHTCWQTVAVVEELVTLNPAGPPAAPSSPSSPSSSSSTVRCPVHRADTAIASFLLDSLDRWGHLIHPHESTAATSTADDGDGDGQGSGRNPVTTSTPSRKGKQMHECTLFEAVLRNHAAFAVPHMEALVSSATTTFASFAAHDSTRGVHHHDYTVTATSGGAESTKHMDTAAE</sequence>
<reference evidence="6" key="1">
    <citation type="submission" date="2009-08" db="EMBL/GenBank/DDBJ databases">
        <title>Annotation of Salpingoeca rosetta.</title>
        <authorList>
            <consortium name="The Broad Institute Genome Sequencing Platform"/>
            <person name="Russ C."/>
            <person name="Cuomo C."/>
            <person name="Burger G."/>
            <person name="Gray M.W."/>
            <person name="Holland P.W.H."/>
            <person name="King N."/>
            <person name="Lang F.B.F."/>
            <person name="Roger A.J."/>
            <person name="Ruiz-Trillo I."/>
            <person name="Young S.K."/>
            <person name="Zeng Q."/>
            <person name="Gargeya S."/>
            <person name="Alvarado L."/>
            <person name="Berlin A."/>
            <person name="Chapman S.B."/>
            <person name="Chen Z."/>
            <person name="Freedman E."/>
            <person name="Gellesch M."/>
            <person name="Goldberg J."/>
            <person name="Griggs A."/>
            <person name="Gujja S."/>
            <person name="Heilman E."/>
            <person name="Heiman D."/>
            <person name="Howarth C."/>
            <person name="Mehta T."/>
            <person name="Neiman D."/>
            <person name="Pearson M."/>
            <person name="Roberts A."/>
            <person name="Saif S."/>
            <person name="Shea T."/>
            <person name="Shenoy N."/>
            <person name="Sisk P."/>
            <person name="Stolte C."/>
            <person name="Sykes S."/>
            <person name="White J."/>
            <person name="Yandava C."/>
            <person name="Haas B."/>
            <person name="Nusbaum C."/>
            <person name="Birren B."/>
        </authorList>
    </citation>
    <scope>NUCLEOTIDE SEQUENCE [LARGE SCALE GENOMIC DNA]</scope>
    <source>
        <strain evidence="6">ATCC 50818</strain>
    </source>
</reference>
<dbReference type="SUPFAM" id="SSF56784">
    <property type="entry name" value="HAD-like"/>
    <property type="match status" value="2"/>
</dbReference>
<dbReference type="RefSeq" id="XP_004993267.1">
    <property type="nucleotide sequence ID" value="XM_004993210.1"/>
</dbReference>
<feature type="compositionally biased region" description="Basic and acidic residues" evidence="5">
    <location>
        <begin position="229"/>
        <end position="241"/>
    </location>
</feature>
<evidence type="ECO:0000256" key="2">
    <source>
        <dbReference type="ARBA" id="ARBA00022723"/>
    </source>
</evidence>
<dbReference type="InterPro" id="IPR023214">
    <property type="entry name" value="HAD_sf"/>
</dbReference>
<dbReference type="EMBL" id="GL832968">
    <property type="protein sequence ID" value="EGD74367.1"/>
    <property type="molecule type" value="Genomic_DNA"/>
</dbReference>
<feature type="compositionally biased region" description="Low complexity" evidence="5">
    <location>
        <begin position="521"/>
        <end position="531"/>
    </location>
</feature>
<keyword evidence="4" id="KW-0460">Magnesium</keyword>
<feature type="compositionally biased region" description="Low complexity" evidence="5">
    <location>
        <begin position="259"/>
        <end position="272"/>
    </location>
</feature>
<evidence type="ECO:0000256" key="3">
    <source>
        <dbReference type="ARBA" id="ARBA00022801"/>
    </source>
</evidence>
<dbReference type="Pfam" id="PF05761">
    <property type="entry name" value="5_nucleotid"/>
    <property type="match status" value="3"/>
</dbReference>
<feature type="region of interest" description="Disordered" evidence="5">
    <location>
        <begin position="214"/>
        <end position="272"/>
    </location>
</feature>